<feature type="coiled-coil region" evidence="1">
    <location>
        <begin position="24"/>
        <end position="51"/>
    </location>
</feature>
<reference evidence="2" key="1">
    <citation type="journal article" date="2014" name="Front. Microbiol.">
        <title>High frequency of phylogenetically diverse reductive dehalogenase-homologous genes in deep subseafloor sedimentary metagenomes.</title>
        <authorList>
            <person name="Kawai M."/>
            <person name="Futagami T."/>
            <person name="Toyoda A."/>
            <person name="Takaki Y."/>
            <person name="Nishi S."/>
            <person name="Hori S."/>
            <person name="Arai W."/>
            <person name="Tsubouchi T."/>
            <person name="Morono Y."/>
            <person name="Uchiyama I."/>
            <person name="Ito T."/>
            <person name="Fujiyama A."/>
            <person name="Inagaki F."/>
            <person name="Takami H."/>
        </authorList>
    </citation>
    <scope>NUCLEOTIDE SEQUENCE</scope>
    <source>
        <strain evidence="2">Expedition CK06-06</strain>
    </source>
</reference>
<dbReference type="EMBL" id="BART01012565">
    <property type="protein sequence ID" value="GAG82585.1"/>
    <property type="molecule type" value="Genomic_DNA"/>
</dbReference>
<name>X1AIW8_9ZZZZ</name>
<accession>X1AIW8</accession>
<sequence>MDSYNKEKETEKLTHILSVVQNLYFKKKEQLEDLNLEISDLQSVLSQINSLISNKSFSSADELYSKLQTLEKKSVDDYFKEEISEETFKGTNIKRKIFSNQNQKEEDLLCILNLYDFKRVEIKFIDPEKSAIQETSERF</sequence>
<feature type="non-terminal residue" evidence="2">
    <location>
        <position position="139"/>
    </location>
</feature>
<proteinExistence type="predicted"/>
<keyword evidence="1" id="KW-0175">Coiled coil</keyword>
<protein>
    <submittedName>
        <fullName evidence="2">Uncharacterized protein</fullName>
    </submittedName>
</protein>
<comment type="caution">
    <text evidence="2">The sequence shown here is derived from an EMBL/GenBank/DDBJ whole genome shotgun (WGS) entry which is preliminary data.</text>
</comment>
<evidence type="ECO:0000256" key="1">
    <source>
        <dbReference type="SAM" id="Coils"/>
    </source>
</evidence>
<dbReference type="AlphaFoldDB" id="X1AIW8"/>
<gene>
    <name evidence="2" type="ORF">S01H4_26163</name>
</gene>
<evidence type="ECO:0000313" key="2">
    <source>
        <dbReference type="EMBL" id="GAG82585.1"/>
    </source>
</evidence>
<organism evidence="2">
    <name type="scientific">marine sediment metagenome</name>
    <dbReference type="NCBI Taxonomy" id="412755"/>
    <lineage>
        <taxon>unclassified sequences</taxon>
        <taxon>metagenomes</taxon>
        <taxon>ecological metagenomes</taxon>
    </lineage>
</organism>